<dbReference type="EC" id="3.4.23.36" evidence="9"/>
<evidence type="ECO:0000256" key="3">
    <source>
        <dbReference type="ARBA" id="ARBA00022670"/>
    </source>
</evidence>
<dbReference type="Pfam" id="PF01252">
    <property type="entry name" value="Peptidase_A8"/>
    <property type="match status" value="1"/>
</dbReference>
<evidence type="ECO:0000256" key="5">
    <source>
        <dbReference type="ARBA" id="ARBA00022750"/>
    </source>
</evidence>
<accession>A0ABT2WEC4</accession>
<dbReference type="GO" id="GO:0004190">
    <property type="term" value="F:aspartic-type endopeptidase activity"/>
    <property type="evidence" value="ECO:0007669"/>
    <property type="project" value="UniProtKB-EC"/>
</dbReference>
<comment type="subcellular location">
    <subcellularLocation>
        <location evidence="9">Cell membrane</location>
        <topology evidence="9">Multi-pass membrane protein</topology>
    </subcellularLocation>
</comment>
<comment type="caution">
    <text evidence="9">Lacks conserved residue(s) required for the propagation of feature annotation.</text>
</comment>
<keyword evidence="4 9" id="KW-0812">Transmembrane</keyword>
<keyword evidence="6 9" id="KW-0378">Hydrolase</keyword>
<name>A0ABT2WEC4_9BACI</name>
<evidence type="ECO:0000256" key="7">
    <source>
        <dbReference type="ARBA" id="ARBA00022989"/>
    </source>
</evidence>
<dbReference type="NCBIfam" id="TIGR00077">
    <property type="entry name" value="lspA"/>
    <property type="match status" value="1"/>
</dbReference>
<evidence type="ECO:0000313" key="12">
    <source>
        <dbReference type="EMBL" id="MCU9593159.1"/>
    </source>
</evidence>
<comment type="similarity">
    <text evidence="1 9 11">Belongs to the peptidase A8 family.</text>
</comment>
<keyword evidence="13" id="KW-1185">Reference proteome</keyword>
<dbReference type="Proteomes" id="UP001208656">
    <property type="component" value="Unassembled WGS sequence"/>
</dbReference>
<reference evidence="12 13" key="1">
    <citation type="submission" date="2022-10" db="EMBL/GenBank/DDBJ databases">
        <title>Description of Fervidibacillus gen. nov. in the family Fervidibacillaceae fam. nov. with two species, Fervidibacillus albus sp. nov., and Fervidibacillus halotolerans sp. nov., isolated from tidal flat sediments.</title>
        <authorList>
            <person name="Kwon K.K."/>
            <person name="Yang S.-H."/>
        </authorList>
    </citation>
    <scope>NUCLEOTIDE SEQUENCE [LARGE SCALE GENOMIC DNA]</scope>
    <source>
        <strain evidence="12 13">DSM 23332</strain>
    </source>
</reference>
<dbReference type="PROSITE" id="PS00855">
    <property type="entry name" value="SPASE_II"/>
    <property type="match status" value="1"/>
</dbReference>
<evidence type="ECO:0000256" key="10">
    <source>
        <dbReference type="RuleBase" id="RU000594"/>
    </source>
</evidence>
<keyword evidence="2 9" id="KW-1003">Cell membrane</keyword>
<sequence length="164" mass="19091">MLYYMIALVVIGIDQLTKWMIVKSMELGESIPVIENFFYITSHRNRGAAWGILQGQMWFFYIVTILVVIFLIYYIQKHVKGQPLFGTALALMLGGAIGNFIDRIYRQEVVDFLHFNIFGYHFPIFNIADSSLTIGVFLLIIYMIFDERKKKKEKEDGESLSSRK</sequence>
<feature type="transmembrane region" description="Helical" evidence="9">
    <location>
        <begin position="58"/>
        <end position="76"/>
    </location>
</feature>
<comment type="function">
    <text evidence="9 10">This protein specifically catalyzes the removal of signal peptides from prolipoproteins.</text>
</comment>
<evidence type="ECO:0000256" key="4">
    <source>
        <dbReference type="ARBA" id="ARBA00022692"/>
    </source>
</evidence>
<dbReference type="PANTHER" id="PTHR33695:SF1">
    <property type="entry name" value="LIPOPROTEIN SIGNAL PEPTIDASE"/>
    <property type="match status" value="1"/>
</dbReference>
<evidence type="ECO:0000256" key="9">
    <source>
        <dbReference type="HAMAP-Rule" id="MF_00161"/>
    </source>
</evidence>
<evidence type="ECO:0000313" key="13">
    <source>
        <dbReference type="Proteomes" id="UP001208656"/>
    </source>
</evidence>
<evidence type="ECO:0000256" key="1">
    <source>
        <dbReference type="ARBA" id="ARBA00006139"/>
    </source>
</evidence>
<evidence type="ECO:0000256" key="2">
    <source>
        <dbReference type="ARBA" id="ARBA00022475"/>
    </source>
</evidence>
<organism evidence="12 13">
    <name type="scientific">Pallidibacillus thermolactis</name>
    <dbReference type="NCBI Taxonomy" id="251051"/>
    <lineage>
        <taxon>Bacteria</taxon>
        <taxon>Bacillati</taxon>
        <taxon>Bacillota</taxon>
        <taxon>Bacilli</taxon>
        <taxon>Bacillales</taxon>
        <taxon>Bacillaceae</taxon>
        <taxon>Pallidibacillus</taxon>
    </lineage>
</organism>
<feature type="transmembrane region" description="Helical" evidence="9">
    <location>
        <begin position="83"/>
        <end position="101"/>
    </location>
</feature>
<protein>
    <recommendedName>
        <fullName evidence="9">Lipoprotein signal peptidase</fullName>
        <ecNumber evidence="9">3.4.23.36</ecNumber>
    </recommendedName>
    <alternativeName>
        <fullName evidence="9">Prolipoprotein signal peptidase</fullName>
    </alternativeName>
    <alternativeName>
        <fullName evidence="9">Signal peptidase II</fullName>
        <shortName evidence="9">SPase II</shortName>
    </alternativeName>
</protein>
<keyword evidence="5 9" id="KW-0064">Aspartyl protease</keyword>
<feature type="transmembrane region" description="Helical" evidence="9">
    <location>
        <begin position="121"/>
        <end position="145"/>
    </location>
</feature>
<keyword evidence="8 9" id="KW-0472">Membrane</keyword>
<dbReference type="PANTHER" id="PTHR33695">
    <property type="entry name" value="LIPOPROTEIN SIGNAL PEPTIDASE"/>
    <property type="match status" value="1"/>
</dbReference>
<dbReference type="HAMAP" id="MF_00161">
    <property type="entry name" value="LspA"/>
    <property type="match status" value="1"/>
</dbReference>
<evidence type="ECO:0000256" key="6">
    <source>
        <dbReference type="ARBA" id="ARBA00022801"/>
    </source>
</evidence>
<comment type="caution">
    <text evidence="12">The sequence shown here is derived from an EMBL/GenBank/DDBJ whole genome shotgun (WGS) entry which is preliminary data.</text>
</comment>
<dbReference type="EMBL" id="JAOUSE010000002">
    <property type="protein sequence ID" value="MCU9593159.1"/>
    <property type="molecule type" value="Genomic_DNA"/>
</dbReference>
<comment type="catalytic activity">
    <reaction evidence="9 10">
        <text>Release of signal peptides from bacterial membrane prolipoproteins. Hydrolyzes -Xaa-Yaa-Zaa-|-(S,diacylglyceryl)Cys-, in which Xaa is hydrophobic (preferably Leu), and Yaa (Ala or Ser) and Zaa (Gly or Ala) have small, neutral side chains.</text>
        <dbReference type="EC" id="3.4.23.36"/>
    </reaction>
</comment>
<keyword evidence="3 9" id="KW-0645">Protease</keyword>
<dbReference type="PRINTS" id="PR00781">
    <property type="entry name" value="LIPOSIGPTASE"/>
</dbReference>
<evidence type="ECO:0000256" key="11">
    <source>
        <dbReference type="RuleBase" id="RU004181"/>
    </source>
</evidence>
<keyword evidence="7 9" id="KW-1133">Transmembrane helix</keyword>
<dbReference type="InterPro" id="IPR001872">
    <property type="entry name" value="Peptidase_A8"/>
</dbReference>
<gene>
    <name evidence="9 12" type="primary">lspA</name>
    <name evidence="12" type="ORF">OEV82_01645</name>
</gene>
<proteinExistence type="inferred from homology"/>
<feature type="active site" evidence="9">
    <location>
        <position position="111"/>
    </location>
</feature>
<feature type="active site" evidence="9">
    <location>
        <position position="129"/>
    </location>
</feature>
<evidence type="ECO:0000256" key="8">
    <source>
        <dbReference type="ARBA" id="ARBA00023136"/>
    </source>
</evidence>
<dbReference type="RefSeq" id="WP_173659147.1">
    <property type="nucleotide sequence ID" value="NZ_JAOUSE010000002.1"/>
</dbReference>
<comment type="pathway">
    <text evidence="9">Protein modification; lipoprotein biosynthesis (signal peptide cleavage).</text>
</comment>